<accession>A0A1H8J7S2</accession>
<dbReference type="Proteomes" id="UP000199054">
    <property type="component" value="Unassembled WGS sequence"/>
</dbReference>
<dbReference type="AlphaFoldDB" id="A0A1H8J7S2"/>
<proteinExistence type="predicted"/>
<feature type="compositionally biased region" description="Pro residues" evidence="1">
    <location>
        <begin position="329"/>
        <end position="338"/>
    </location>
</feature>
<keyword evidence="3" id="KW-1185">Reference proteome</keyword>
<reference evidence="2 3" key="1">
    <citation type="submission" date="2016-10" db="EMBL/GenBank/DDBJ databases">
        <authorList>
            <person name="de Groot N.N."/>
        </authorList>
    </citation>
    <scope>NUCLEOTIDE SEQUENCE [LARGE SCALE GENOMIC DNA]</scope>
    <source>
        <strain evidence="2 3">DSM 8512</strain>
    </source>
</reference>
<sequence length="363" mass="38225">MATLVLGVAGAAIGGSIGGAILGVSAATIGGFIGSTVGSVVDSWIISSLAPTQRIEGARLDTLRITSSTEGAVIPRLYGRMRIGGNIVWATDFREETKTTTQGGGKGGGGGKVKTTEYLYYASFAVALCEGPITGIGRIWADGKPMDFSGVTWRWYPGDEAQTADPFISARMGAASTPAYRGTAYVVFEELPLSSFGNRLPQLSFEVFRPLADPDTAEGLTRAVTMIPASGEFTYATQAIRKTDGGATQAENLNALPDATDMVVALDRLQAMGPAVESVSLVVAWFGDDLRAGGGHGSRTRVCCWSTTARAGTALRLRRYRTWRCLALAPPPTRPTRSPPSSMRRSGPRRPSPRAGPAICSIQ</sequence>
<evidence type="ECO:0000313" key="2">
    <source>
        <dbReference type="EMBL" id="SEN76830.1"/>
    </source>
</evidence>
<evidence type="ECO:0008006" key="4">
    <source>
        <dbReference type="Google" id="ProtNLM"/>
    </source>
</evidence>
<evidence type="ECO:0000313" key="3">
    <source>
        <dbReference type="Proteomes" id="UP000199054"/>
    </source>
</evidence>
<dbReference type="STRING" id="34002.SAMN04489859_101612"/>
<feature type="region of interest" description="Disordered" evidence="1">
    <location>
        <begin position="328"/>
        <end position="363"/>
    </location>
</feature>
<dbReference type="EMBL" id="FODE01000016">
    <property type="protein sequence ID" value="SEN76830.1"/>
    <property type="molecule type" value="Genomic_DNA"/>
</dbReference>
<name>A0A1H8J7S2_9RHOB</name>
<organism evidence="2 3">
    <name type="scientific">Paracoccus alcaliphilus</name>
    <dbReference type="NCBI Taxonomy" id="34002"/>
    <lineage>
        <taxon>Bacteria</taxon>
        <taxon>Pseudomonadati</taxon>
        <taxon>Pseudomonadota</taxon>
        <taxon>Alphaproteobacteria</taxon>
        <taxon>Rhodobacterales</taxon>
        <taxon>Paracoccaceae</taxon>
        <taxon>Paracoccus</taxon>
    </lineage>
</organism>
<gene>
    <name evidence="2" type="ORF">SAMN04489859_101612</name>
</gene>
<protein>
    <recommendedName>
        <fullName evidence="4">Phage tail protein</fullName>
    </recommendedName>
</protein>
<evidence type="ECO:0000256" key="1">
    <source>
        <dbReference type="SAM" id="MobiDB-lite"/>
    </source>
</evidence>